<evidence type="ECO:0000313" key="9">
    <source>
        <dbReference type="WBParaSite" id="ASIM_0001139901-mRNA-1"/>
    </source>
</evidence>
<dbReference type="GO" id="GO:0006397">
    <property type="term" value="P:mRNA processing"/>
    <property type="evidence" value="ECO:0007669"/>
    <property type="project" value="UniProtKB-KW"/>
</dbReference>
<evidence type="ECO:0000256" key="2">
    <source>
        <dbReference type="ARBA" id="ARBA00010313"/>
    </source>
</evidence>
<dbReference type="Proteomes" id="UP000267096">
    <property type="component" value="Unassembled WGS sequence"/>
</dbReference>
<keyword evidence="3" id="KW-0507">mRNA processing</keyword>
<organism evidence="9">
    <name type="scientific">Anisakis simplex</name>
    <name type="common">Herring worm</name>
    <dbReference type="NCBI Taxonomy" id="6269"/>
    <lineage>
        <taxon>Eukaryota</taxon>
        <taxon>Metazoa</taxon>
        <taxon>Ecdysozoa</taxon>
        <taxon>Nematoda</taxon>
        <taxon>Chromadorea</taxon>
        <taxon>Rhabditida</taxon>
        <taxon>Spirurina</taxon>
        <taxon>Ascaridomorpha</taxon>
        <taxon>Ascaridoidea</taxon>
        <taxon>Anisakidae</taxon>
        <taxon>Anisakis</taxon>
        <taxon>Anisakis simplex complex</taxon>
    </lineage>
</organism>
<feature type="region of interest" description="Disordered" evidence="6">
    <location>
        <begin position="1"/>
        <end position="22"/>
    </location>
</feature>
<dbReference type="GO" id="GO:0016556">
    <property type="term" value="P:mRNA modification"/>
    <property type="evidence" value="ECO:0007669"/>
    <property type="project" value="InterPro"/>
</dbReference>
<sequence length="369" mass="40831">MEGASVSCADVASSLAPSKNGENDLLTTLQSLSKEELIQKIINTSRSRQELNKSSDINELKEQLKVAKRRENLAVLRLAVKEKQFEEVMAERDWTHDKNAADVNKLDNAMMDHSIGVVFAAMRSELRASRKEAKSAKLELKSIKAPAGNAESKKLAAKCRSLEEQLLEAKTLTHRLARLETLLAYSQKTVDGLRRKQRDLDDVIAEHDEEMSRVQAELVTLREENARLRESTGITTAASTDLKTSLSRPDSRTQPSNCTPDENNQDDGESDKAEDKAADEMVMVSSPEMDAETSDGQTSAKRAKLDSSNTECQEEVILVSSPEHECEPDEVSVISSSHDDNIANDNDHDGNDNEDDTNIHHANISDESD</sequence>
<gene>
    <name evidence="7" type="ORF">ASIM_LOCUS10957</name>
</gene>
<evidence type="ECO:0000313" key="8">
    <source>
        <dbReference type="Proteomes" id="UP000267096"/>
    </source>
</evidence>
<dbReference type="PANTHER" id="PTHR15217:SF0">
    <property type="entry name" value="PRE-MRNA-SPLICING REGULATOR WTAP"/>
    <property type="match status" value="1"/>
</dbReference>
<reference evidence="9" key="1">
    <citation type="submission" date="2017-02" db="UniProtKB">
        <authorList>
            <consortium name="WormBaseParasite"/>
        </authorList>
    </citation>
    <scope>IDENTIFICATION</scope>
</reference>
<evidence type="ECO:0000256" key="5">
    <source>
        <dbReference type="ARBA" id="ARBA00023242"/>
    </source>
</evidence>
<feature type="compositionally biased region" description="Basic and acidic residues" evidence="6">
    <location>
        <begin position="337"/>
        <end position="351"/>
    </location>
</feature>
<keyword evidence="4" id="KW-0508">mRNA splicing</keyword>
<dbReference type="OrthoDB" id="3366661at2759"/>
<dbReference type="GO" id="GO:0008380">
    <property type="term" value="P:RNA splicing"/>
    <property type="evidence" value="ECO:0007669"/>
    <property type="project" value="UniProtKB-KW"/>
</dbReference>
<feature type="compositionally biased region" description="Polar residues" evidence="6">
    <location>
        <begin position="294"/>
        <end position="311"/>
    </location>
</feature>
<dbReference type="WBParaSite" id="ASIM_0001139901-mRNA-1">
    <property type="protein sequence ID" value="ASIM_0001139901-mRNA-1"/>
    <property type="gene ID" value="ASIM_0001139901"/>
</dbReference>
<dbReference type="Pfam" id="PF17098">
    <property type="entry name" value="Wtap"/>
    <property type="match status" value="1"/>
</dbReference>
<protein>
    <submittedName>
        <fullName evidence="9">SAP domain-containing protein</fullName>
    </submittedName>
</protein>
<evidence type="ECO:0000313" key="7">
    <source>
        <dbReference type="EMBL" id="VDK44035.1"/>
    </source>
</evidence>
<dbReference type="GO" id="GO:0005634">
    <property type="term" value="C:nucleus"/>
    <property type="evidence" value="ECO:0007669"/>
    <property type="project" value="UniProtKB-SubCell"/>
</dbReference>
<keyword evidence="8" id="KW-1185">Reference proteome</keyword>
<evidence type="ECO:0000256" key="1">
    <source>
        <dbReference type="ARBA" id="ARBA00004123"/>
    </source>
</evidence>
<keyword evidence="5" id="KW-0539">Nucleus</keyword>
<evidence type="ECO:0000256" key="6">
    <source>
        <dbReference type="SAM" id="MobiDB-lite"/>
    </source>
</evidence>
<evidence type="ECO:0000256" key="3">
    <source>
        <dbReference type="ARBA" id="ARBA00022664"/>
    </source>
</evidence>
<evidence type="ECO:0000256" key="4">
    <source>
        <dbReference type="ARBA" id="ARBA00023187"/>
    </source>
</evidence>
<dbReference type="InterPro" id="IPR033757">
    <property type="entry name" value="WTAP"/>
</dbReference>
<reference evidence="7 8" key="2">
    <citation type="submission" date="2018-11" db="EMBL/GenBank/DDBJ databases">
        <authorList>
            <consortium name="Pathogen Informatics"/>
        </authorList>
    </citation>
    <scope>NUCLEOTIDE SEQUENCE [LARGE SCALE GENOMIC DNA]</scope>
</reference>
<feature type="compositionally biased region" description="Basic and acidic residues" evidence="6">
    <location>
        <begin position="270"/>
        <end position="279"/>
    </location>
</feature>
<name>A0A0M3JTM8_ANISI</name>
<dbReference type="PANTHER" id="PTHR15217">
    <property type="entry name" value="WILMS' TUMOR 1-ASSOCIATING PROTEIN"/>
    <property type="match status" value="1"/>
</dbReference>
<comment type="similarity">
    <text evidence="2">Belongs to the fl(2)d family.</text>
</comment>
<feature type="compositionally biased region" description="Polar residues" evidence="6">
    <location>
        <begin position="232"/>
        <end position="262"/>
    </location>
</feature>
<dbReference type="EMBL" id="UYRR01031030">
    <property type="protein sequence ID" value="VDK44035.1"/>
    <property type="molecule type" value="Genomic_DNA"/>
</dbReference>
<dbReference type="AlphaFoldDB" id="A0A0M3JTM8"/>
<dbReference type="GO" id="GO:0000381">
    <property type="term" value="P:regulation of alternative mRNA splicing, via spliceosome"/>
    <property type="evidence" value="ECO:0007669"/>
    <property type="project" value="InterPro"/>
</dbReference>
<accession>A0A0M3JTM8</accession>
<proteinExistence type="inferred from homology"/>
<feature type="region of interest" description="Disordered" evidence="6">
    <location>
        <begin position="230"/>
        <end position="369"/>
    </location>
</feature>
<comment type="subcellular location">
    <subcellularLocation>
        <location evidence="1">Nucleus</location>
    </subcellularLocation>
</comment>